<accession>A0ABP9G077</accession>
<evidence type="ECO:0000313" key="1">
    <source>
        <dbReference type="EMBL" id="GAA4923931.1"/>
    </source>
</evidence>
<protein>
    <submittedName>
        <fullName evidence="1">Uncharacterized protein</fullName>
    </submittedName>
</protein>
<dbReference type="RefSeq" id="WP_345477997.1">
    <property type="nucleotide sequence ID" value="NZ_BAABLW010000007.1"/>
</dbReference>
<gene>
    <name evidence="1" type="ORF">GCM10025790_21390</name>
</gene>
<name>A0ABP9G077_9MICC</name>
<keyword evidence="2" id="KW-1185">Reference proteome</keyword>
<dbReference type="Proteomes" id="UP001500368">
    <property type="component" value="Unassembled WGS sequence"/>
</dbReference>
<comment type="caution">
    <text evidence="1">The sequence shown here is derived from an EMBL/GenBank/DDBJ whole genome shotgun (WGS) entry which is preliminary data.</text>
</comment>
<organism evidence="1 2">
    <name type="scientific">Nesterenkonia rhizosphaerae</name>
    <dbReference type="NCBI Taxonomy" id="1348272"/>
    <lineage>
        <taxon>Bacteria</taxon>
        <taxon>Bacillati</taxon>
        <taxon>Actinomycetota</taxon>
        <taxon>Actinomycetes</taxon>
        <taxon>Micrococcales</taxon>
        <taxon>Micrococcaceae</taxon>
        <taxon>Nesterenkonia</taxon>
    </lineage>
</organism>
<evidence type="ECO:0000313" key="2">
    <source>
        <dbReference type="Proteomes" id="UP001500368"/>
    </source>
</evidence>
<proteinExistence type="predicted"/>
<dbReference type="EMBL" id="BAABLW010000007">
    <property type="protein sequence ID" value="GAA4923931.1"/>
    <property type="molecule type" value="Genomic_DNA"/>
</dbReference>
<reference evidence="2" key="1">
    <citation type="journal article" date="2019" name="Int. J. Syst. Evol. Microbiol.">
        <title>The Global Catalogue of Microorganisms (GCM) 10K type strain sequencing project: providing services to taxonomists for standard genome sequencing and annotation.</title>
        <authorList>
            <consortium name="The Broad Institute Genomics Platform"/>
            <consortium name="The Broad Institute Genome Sequencing Center for Infectious Disease"/>
            <person name="Wu L."/>
            <person name="Ma J."/>
        </authorList>
    </citation>
    <scope>NUCLEOTIDE SEQUENCE [LARGE SCALE GENOMIC DNA]</scope>
    <source>
        <strain evidence="2">JCM 19129</strain>
    </source>
</reference>
<sequence>MKTALRPRLIALAPDHPPESHATLALLRIGDRAADLGLVTAGLNHLPRLILACPTPVTWRFLAVTTHFFQDQAWAFFTPLEAVPSDSQALKVDSEMIDSLRQHDLVRTAAHDDEAVGRVLQHWMKLAHEWAVEVAA</sequence>